<evidence type="ECO:0000256" key="8">
    <source>
        <dbReference type="SAM" id="SignalP"/>
    </source>
</evidence>
<keyword evidence="3" id="KW-0808">Transferase</keyword>
<dbReference type="AlphaFoldDB" id="A0AAW0FW23"/>
<organism evidence="10 11">
    <name type="scientific">Cerrena zonata</name>
    <dbReference type="NCBI Taxonomy" id="2478898"/>
    <lineage>
        <taxon>Eukaryota</taxon>
        <taxon>Fungi</taxon>
        <taxon>Dikarya</taxon>
        <taxon>Basidiomycota</taxon>
        <taxon>Agaricomycotina</taxon>
        <taxon>Agaricomycetes</taxon>
        <taxon>Polyporales</taxon>
        <taxon>Cerrenaceae</taxon>
        <taxon>Cerrena</taxon>
    </lineage>
</organism>
<keyword evidence="4" id="KW-0812">Transmembrane</keyword>
<dbReference type="GO" id="GO:0016020">
    <property type="term" value="C:membrane"/>
    <property type="evidence" value="ECO:0007669"/>
    <property type="project" value="UniProtKB-SubCell"/>
</dbReference>
<dbReference type="PANTHER" id="PTHR20961:SF38">
    <property type="entry name" value="PROTEIN O-LINKED-MANNOSE BETA-1,4-N-ACETYLGLUCOSAMINYLTRANSFERASE 2"/>
    <property type="match status" value="1"/>
</dbReference>
<name>A0AAW0FW23_9APHY</name>
<evidence type="ECO:0000256" key="1">
    <source>
        <dbReference type="ARBA" id="ARBA00004167"/>
    </source>
</evidence>
<evidence type="ECO:0000256" key="5">
    <source>
        <dbReference type="ARBA" id="ARBA00022989"/>
    </source>
</evidence>
<evidence type="ECO:0000313" key="11">
    <source>
        <dbReference type="Proteomes" id="UP001385951"/>
    </source>
</evidence>
<feature type="signal peptide" evidence="8">
    <location>
        <begin position="1"/>
        <end position="30"/>
    </location>
</feature>
<keyword evidence="8" id="KW-0732">Signal</keyword>
<keyword evidence="6" id="KW-0472">Membrane</keyword>
<feature type="chain" id="PRO_5043855485" description="Glycosyltransferase 61 catalytic domain-containing protein" evidence="8">
    <location>
        <begin position="31"/>
        <end position="488"/>
    </location>
</feature>
<dbReference type="Proteomes" id="UP001385951">
    <property type="component" value="Unassembled WGS sequence"/>
</dbReference>
<evidence type="ECO:0000256" key="6">
    <source>
        <dbReference type="ARBA" id="ARBA00023136"/>
    </source>
</evidence>
<dbReference type="InterPro" id="IPR049625">
    <property type="entry name" value="Glyco_transf_61_cat"/>
</dbReference>
<evidence type="ECO:0000259" key="9">
    <source>
        <dbReference type="Pfam" id="PF04577"/>
    </source>
</evidence>
<dbReference type="InterPro" id="IPR007657">
    <property type="entry name" value="Glycosyltransferase_61"/>
</dbReference>
<dbReference type="Pfam" id="PF04577">
    <property type="entry name" value="Glyco_transf_61"/>
    <property type="match status" value="1"/>
</dbReference>
<protein>
    <recommendedName>
        <fullName evidence="9">Glycosyltransferase 61 catalytic domain-containing protein</fullName>
    </recommendedName>
</protein>
<feature type="domain" description="Glycosyltransferase 61 catalytic" evidence="9">
    <location>
        <begin position="323"/>
        <end position="408"/>
    </location>
</feature>
<evidence type="ECO:0000313" key="10">
    <source>
        <dbReference type="EMBL" id="KAK7683090.1"/>
    </source>
</evidence>
<comment type="subcellular location">
    <subcellularLocation>
        <location evidence="1">Membrane</location>
        <topology evidence="1">Single-pass membrane protein</topology>
    </subcellularLocation>
</comment>
<dbReference type="PANTHER" id="PTHR20961">
    <property type="entry name" value="GLYCOSYLTRANSFERASE"/>
    <property type="match status" value="1"/>
</dbReference>
<evidence type="ECO:0000256" key="4">
    <source>
        <dbReference type="ARBA" id="ARBA00022692"/>
    </source>
</evidence>
<gene>
    <name evidence="10" type="ORF">QCA50_013763</name>
</gene>
<keyword evidence="2" id="KW-0328">Glycosyltransferase</keyword>
<comment type="caution">
    <text evidence="10">The sequence shown here is derived from an EMBL/GenBank/DDBJ whole genome shotgun (WGS) entry which is preliminary data.</text>
</comment>
<evidence type="ECO:0000256" key="7">
    <source>
        <dbReference type="ARBA" id="ARBA00023180"/>
    </source>
</evidence>
<evidence type="ECO:0000256" key="3">
    <source>
        <dbReference type="ARBA" id="ARBA00022679"/>
    </source>
</evidence>
<dbReference type="GO" id="GO:0005783">
    <property type="term" value="C:endoplasmic reticulum"/>
    <property type="evidence" value="ECO:0007669"/>
    <property type="project" value="TreeGrafter"/>
</dbReference>
<dbReference type="EMBL" id="JASBNA010000032">
    <property type="protein sequence ID" value="KAK7683090.1"/>
    <property type="molecule type" value="Genomic_DNA"/>
</dbReference>
<dbReference type="GO" id="GO:0035269">
    <property type="term" value="P:protein O-linked glycosylation via mannose"/>
    <property type="evidence" value="ECO:0007669"/>
    <property type="project" value="TreeGrafter"/>
</dbReference>
<accession>A0AAW0FW23</accession>
<sequence length="488" mass="55300">MPPFTPTLREILLLGVLLVVLLSGSSKLKSSNINVSDITGIGSNSDANEQLYSKTKSVPFESQYSLQQLNAPLQWGLGQVPETEIVAHVPGWTIFDRLYILNGTVYIVTDSPHTIPDRALISSTSIAIKNGRPEELKRRPTDKEMRIISTDEASKLFGTQADRLDGVTFLANDPKEFITHYYHWSAEIFFGMWRTYSSLDPSINSNGATSLPTPRRMMFTHIDAANWRDYAAMNQFVLLSSFPSITMEFWNDWNERADMGRPFVFDRVLFADRAAAMHGTNFLKTQRTAANAFALPGSVHWWLPVRNNVMRFAGLKEEENPDSLESTAPPVITYVSRQGWGRRMLIPEHHDRLVKELYKLRDTYGYEVNVVSMDKLSRQEQLRLAGRTTIMMGVHGNGLTSLVWMKPTPKSTVMEFFYPGGFAHDYEYTTRALGMVHYGFWGDSAFTRPDVPPVAYPEGFQGNEIPIDAELVARLVHERLTLQEEADD</sequence>
<keyword evidence="11" id="KW-1185">Reference proteome</keyword>
<evidence type="ECO:0000256" key="2">
    <source>
        <dbReference type="ARBA" id="ARBA00022676"/>
    </source>
</evidence>
<keyword evidence="5" id="KW-1133">Transmembrane helix</keyword>
<dbReference type="GO" id="GO:0097363">
    <property type="term" value="F:protein O-acetylglucosaminyltransferase activity"/>
    <property type="evidence" value="ECO:0007669"/>
    <property type="project" value="TreeGrafter"/>
</dbReference>
<keyword evidence="7" id="KW-0325">Glycoprotein</keyword>
<reference evidence="10 11" key="1">
    <citation type="submission" date="2022-09" db="EMBL/GenBank/DDBJ databases">
        <authorList>
            <person name="Palmer J.M."/>
        </authorList>
    </citation>
    <scope>NUCLEOTIDE SEQUENCE [LARGE SCALE GENOMIC DNA]</scope>
    <source>
        <strain evidence="10 11">DSM 7382</strain>
    </source>
</reference>
<proteinExistence type="predicted"/>